<dbReference type="InterPro" id="IPR050890">
    <property type="entry name" value="PTS_EIIA_component"/>
</dbReference>
<dbReference type="RefSeq" id="WP_349165344.1">
    <property type="nucleotide sequence ID" value="NZ_JBBMFE010000018.1"/>
</dbReference>
<dbReference type="InterPro" id="IPR001127">
    <property type="entry name" value="PTS_EIIA_1_perm"/>
</dbReference>
<keyword evidence="3 8" id="KW-0762">Sugar transport</keyword>
<dbReference type="PROSITE" id="PS00371">
    <property type="entry name" value="PTS_EIIA_TYPE_1_HIS"/>
    <property type="match status" value="1"/>
</dbReference>
<keyword evidence="9" id="KW-1185">Reference proteome</keyword>
<evidence type="ECO:0000313" key="9">
    <source>
        <dbReference type="Proteomes" id="UP001438008"/>
    </source>
</evidence>
<dbReference type="Proteomes" id="UP001438008">
    <property type="component" value="Unassembled WGS sequence"/>
</dbReference>
<evidence type="ECO:0000259" key="7">
    <source>
        <dbReference type="PROSITE" id="PS51093"/>
    </source>
</evidence>
<dbReference type="EMBL" id="JBBMFE010000018">
    <property type="protein sequence ID" value="MEQ2473783.1"/>
    <property type="molecule type" value="Genomic_DNA"/>
</dbReference>
<reference evidence="8 9" key="1">
    <citation type="submission" date="2024-03" db="EMBL/GenBank/DDBJ databases">
        <title>Human intestinal bacterial collection.</title>
        <authorList>
            <person name="Pauvert C."/>
            <person name="Hitch T.C.A."/>
            <person name="Clavel T."/>
        </authorList>
    </citation>
    <scope>NUCLEOTIDE SEQUENCE [LARGE SCALE GENOMIC DNA]</scope>
    <source>
        <strain evidence="8 9">CLA-AA-H132</strain>
    </source>
</reference>
<dbReference type="NCBIfam" id="TIGR00830">
    <property type="entry name" value="PTBA"/>
    <property type="match status" value="1"/>
</dbReference>
<organism evidence="8 9">
    <name type="scientific">Laedolimicola intestinihominis</name>
    <dbReference type="NCBI Taxonomy" id="3133166"/>
    <lineage>
        <taxon>Bacteria</taxon>
        <taxon>Bacillati</taxon>
        <taxon>Bacillota</taxon>
        <taxon>Clostridia</taxon>
        <taxon>Lachnospirales</taxon>
        <taxon>Lachnospiraceae</taxon>
        <taxon>Laedolimicola</taxon>
    </lineage>
</organism>
<evidence type="ECO:0000256" key="1">
    <source>
        <dbReference type="ARBA" id="ARBA00004496"/>
    </source>
</evidence>
<evidence type="ECO:0000256" key="4">
    <source>
        <dbReference type="ARBA" id="ARBA00022679"/>
    </source>
</evidence>
<dbReference type="PROSITE" id="PS51093">
    <property type="entry name" value="PTS_EIIA_TYPE_1"/>
    <property type="match status" value="1"/>
</dbReference>
<keyword evidence="2" id="KW-0813">Transport</keyword>
<accession>A0ABV1FL21</accession>
<evidence type="ECO:0000256" key="3">
    <source>
        <dbReference type="ARBA" id="ARBA00022597"/>
    </source>
</evidence>
<sequence>MFDRWLKKKTEVVSPVKGVCIPLEQVKDSVFASKMLGDGFAVEPAEDLVSAPVAGKVVMLPATGHAVGIRTDKGVEVLIHIGIDTVELQGEGFECLVSKGDRVRCGDPLIEFDGALMKKKGLDMTIMVIFTEGYSGSPDASCYGKTVAMGEPLMTLD</sequence>
<evidence type="ECO:0000313" key="8">
    <source>
        <dbReference type="EMBL" id="MEQ2473783.1"/>
    </source>
</evidence>
<gene>
    <name evidence="8" type="ORF">WMO29_15015</name>
</gene>
<proteinExistence type="predicted"/>
<keyword evidence="4" id="KW-0808">Transferase</keyword>
<dbReference type="PANTHER" id="PTHR45008:SF1">
    <property type="entry name" value="PTS SYSTEM GLUCOSE-SPECIFIC EIIA COMPONENT"/>
    <property type="match status" value="1"/>
</dbReference>
<name>A0ABV1FL21_9FIRM</name>
<evidence type="ECO:0000256" key="6">
    <source>
        <dbReference type="ARBA" id="ARBA00022777"/>
    </source>
</evidence>
<feature type="domain" description="PTS EIIA type-1" evidence="7">
    <location>
        <begin position="28"/>
        <end position="132"/>
    </location>
</feature>
<evidence type="ECO:0000256" key="2">
    <source>
        <dbReference type="ARBA" id="ARBA00022448"/>
    </source>
</evidence>
<keyword evidence="5" id="KW-0598">Phosphotransferase system</keyword>
<evidence type="ECO:0000256" key="5">
    <source>
        <dbReference type="ARBA" id="ARBA00022683"/>
    </source>
</evidence>
<comment type="caution">
    <text evidence="8">The sequence shown here is derived from an EMBL/GenBank/DDBJ whole genome shotgun (WGS) entry which is preliminary data.</text>
</comment>
<dbReference type="SUPFAM" id="SSF51261">
    <property type="entry name" value="Duplicated hybrid motif"/>
    <property type="match status" value="1"/>
</dbReference>
<keyword evidence="6" id="KW-0418">Kinase</keyword>
<protein>
    <submittedName>
        <fullName evidence="8">PTS glucose transporter subunit IIA</fullName>
    </submittedName>
</protein>
<dbReference type="Pfam" id="PF00358">
    <property type="entry name" value="PTS_EIIA_1"/>
    <property type="match status" value="1"/>
</dbReference>
<dbReference type="PANTHER" id="PTHR45008">
    <property type="entry name" value="PTS SYSTEM GLUCOSE-SPECIFIC EIIA COMPONENT"/>
    <property type="match status" value="1"/>
</dbReference>
<dbReference type="Gene3D" id="2.70.70.10">
    <property type="entry name" value="Glucose Permease (Domain IIA)"/>
    <property type="match status" value="1"/>
</dbReference>
<dbReference type="InterPro" id="IPR011055">
    <property type="entry name" value="Dup_hybrid_motif"/>
</dbReference>
<comment type="subcellular location">
    <subcellularLocation>
        <location evidence="1">Cytoplasm</location>
    </subcellularLocation>
</comment>